<protein>
    <submittedName>
        <fullName evidence="1">Uncharacterized protein</fullName>
    </submittedName>
</protein>
<dbReference type="EMBL" id="CM044701">
    <property type="protein sequence ID" value="KAI5683685.1"/>
    <property type="molecule type" value="Genomic_DNA"/>
</dbReference>
<gene>
    <name evidence="1" type="ORF">M9H77_04913</name>
</gene>
<comment type="caution">
    <text evidence="1">The sequence shown here is derived from an EMBL/GenBank/DDBJ whole genome shotgun (WGS) entry which is preliminary data.</text>
</comment>
<accession>A0ACC0CFL2</accession>
<evidence type="ECO:0000313" key="1">
    <source>
        <dbReference type="EMBL" id="KAI5683685.1"/>
    </source>
</evidence>
<proteinExistence type="predicted"/>
<sequence>MCSNNCYMIGYSNCIEKEDINARKLIMSVPLVPSSQPGVWVWHFEQSSYFMIKLAYHLGMSYVDKRVGGRAESSMGSDKGVEDIVELQSSTKSEAFPFSFVLKGFSNQSERTEKKTIWETVPPLPPPPPQLEETAEFFLQNFTVPTANERATTSPDASSLWVIRSSGHGIHPNLSPATASHWQTIAKLGVAADLGEAEDSTRRHQDLAQQMEGDRWRRGRIPPQSGKHNRRQKFLAKEICVLEKKMVAGRAGRSTVTGWAAGRAQAATGQAVPGRAPSQL</sequence>
<dbReference type="Proteomes" id="UP001060085">
    <property type="component" value="Linkage Group LG01"/>
</dbReference>
<organism evidence="1 2">
    <name type="scientific">Catharanthus roseus</name>
    <name type="common">Madagascar periwinkle</name>
    <name type="synonym">Vinca rosea</name>
    <dbReference type="NCBI Taxonomy" id="4058"/>
    <lineage>
        <taxon>Eukaryota</taxon>
        <taxon>Viridiplantae</taxon>
        <taxon>Streptophyta</taxon>
        <taxon>Embryophyta</taxon>
        <taxon>Tracheophyta</taxon>
        <taxon>Spermatophyta</taxon>
        <taxon>Magnoliopsida</taxon>
        <taxon>eudicotyledons</taxon>
        <taxon>Gunneridae</taxon>
        <taxon>Pentapetalae</taxon>
        <taxon>asterids</taxon>
        <taxon>lamiids</taxon>
        <taxon>Gentianales</taxon>
        <taxon>Apocynaceae</taxon>
        <taxon>Rauvolfioideae</taxon>
        <taxon>Vinceae</taxon>
        <taxon>Catharanthinae</taxon>
        <taxon>Catharanthus</taxon>
    </lineage>
</organism>
<name>A0ACC0CFL2_CATRO</name>
<keyword evidence="2" id="KW-1185">Reference proteome</keyword>
<reference evidence="2" key="1">
    <citation type="journal article" date="2023" name="Nat. Plants">
        <title>Single-cell RNA sequencing provides a high-resolution roadmap for understanding the multicellular compartmentation of specialized metabolism.</title>
        <authorList>
            <person name="Sun S."/>
            <person name="Shen X."/>
            <person name="Li Y."/>
            <person name="Li Y."/>
            <person name="Wang S."/>
            <person name="Li R."/>
            <person name="Zhang H."/>
            <person name="Shen G."/>
            <person name="Guo B."/>
            <person name="Wei J."/>
            <person name="Xu J."/>
            <person name="St-Pierre B."/>
            <person name="Chen S."/>
            <person name="Sun C."/>
        </authorList>
    </citation>
    <scope>NUCLEOTIDE SEQUENCE [LARGE SCALE GENOMIC DNA]</scope>
</reference>
<evidence type="ECO:0000313" key="2">
    <source>
        <dbReference type="Proteomes" id="UP001060085"/>
    </source>
</evidence>